<feature type="domain" description="TonB-dependent receptor plug" evidence="12">
    <location>
        <begin position="65"/>
        <end position="174"/>
    </location>
</feature>
<dbReference type="Gene3D" id="2.170.130.10">
    <property type="entry name" value="TonB-dependent receptor, plug domain"/>
    <property type="match status" value="1"/>
</dbReference>
<dbReference type="Gene3D" id="2.40.170.20">
    <property type="entry name" value="TonB-dependent receptor, beta-barrel domain"/>
    <property type="match status" value="1"/>
</dbReference>
<evidence type="ECO:0000256" key="9">
    <source>
        <dbReference type="RuleBase" id="RU003357"/>
    </source>
</evidence>
<evidence type="ECO:0000256" key="7">
    <source>
        <dbReference type="ARBA" id="ARBA00023237"/>
    </source>
</evidence>
<dbReference type="InterPro" id="IPR039426">
    <property type="entry name" value="TonB-dep_rcpt-like"/>
</dbReference>
<keyword evidence="2 8" id="KW-0813">Transport</keyword>
<keyword evidence="14" id="KW-1185">Reference proteome</keyword>
<evidence type="ECO:0000256" key="1">
    <source>
        <dbReference type="ARBA" id="ARBA00004571"/>
    </source>
</evidence>
<feature type="chain" id="PRO_5046770975" evidence="10">
    <location>
        <begin position="28"/>
        <end position="949"/>
    </location>
</feature>
<protein>
    <submittedName>
        <fullName evidence="13">TonB-dependent receptor</fullName>
    </submittedName>
</protein>
<keyword evidence="4 8" id="KW-0812">Transmembrane</keyword>
<evidence type="ECO:0000256" key="4">
    <source>
        <dbReference type="ARBA" id="ARBA00022692"/>
    </source>
</evidence>
<evidence type="ECO:0000313" key="14">
    <source>
        <dbReference type="Proteomes" id="UP001187221"/>
    </source>
</evidence>
<dbReference type="InterPro" id="IPR000531">
    <property type="entry name" value="Beta-barrel_TonB"/>
</dbReference>
<reference evidence="13 14" key="1">
    <citation type="submission" date="2023-06" db="EMBL/GenBank/DDBJ databases">
        <title>Draft genome sequence of Novosphingobium sp. strain IK01.</title>
        <authorList>
            <person name="Hatamoto M."/>
            <person name="Ikarashi T."/>
            <person name="Yamaguchi T."/>
        </authorList>
    </citation>
    <scope>NUCLEOTIDE SEQUENCE [LARGE SCALE GENOMIC DNA]</scope>
    <source>
        <strain evidence="13 14">IK01</strain>
    </source>
</reference>
<organism evidence="13 14">
    <name type="scientific">Novosphingobium pituita</name>
    <dbReference type="NCBI Taxonomy" id="3056842"/>
    <lineage>
        <taxon>Bacteria</taxon>
        <taxon>Pseudomonadati</taxon>
        <taxon>Pseudomonadota</taxon>
        <taxon>Alphaproteobacteria</taxon>
        <taxon>Sphingomonadales</taxon>
        <taxon>Sphingomonadaceae</taxon>
        <taxon>Novosphingobium</taxon>
    </lineage>
</organism>
<dbReference type="RefSeq" id="WP_317975153.1">
    <property type="nucleotide sequence ID" value="NZ_BTFW01000001.1"/>
</dbReference>
<dbReference type="Pfam" id="PF07715">
    <property type="entry name" value="Plug"/>
    <property type="match status" value="1"/>
</dbReference>
<comment type="caution">
    <text evidence="13">The sequence shown here is derived from an EMBL/GenBank/DDBJ whole genome shotgun (WGS) entry which is preliminary data.</text>
</comment>
<evidence type="ECO:0000256" key="5">
    <source>
        <dbReference type="ARBA" id="ARBA00023077"/>
    </source>
</evidence>
<dbReference type="EMBL" id="BTFW01000001">
    <property type="protein sequence ID" value="GMM61471.1"/>
    <property type="molecule type" value="Genomic_DNA"/>
</dbReference>
<evidence type="ECO:0000256" key="3">
    <source>
        <dbReference type="ARBA" id="ARBA00022452"/>
    </source>
</evidence>
<evidence type="ECO:0000256" key="2">
    <source>
        <dbReference type="ARBA" id="ARBA00022448"/>
    </source>
</evidence>
<keyword evidence="7 8" id="KW-0998">Cell outer membrane</keyword>
<dbReference type="SUPFAM" id="SSF56935">
    <property type="entry name" value="Porins"/>
    <property type="match status" value="1"/>
</dbReference>
<feature type="signal peptide" evidence="10">
    <location>
        <begin position="1"/>
        <end position="27"/>
    </location>
</feature>
<dbReference type="Proteomes" id="UP001187221">
    <property type="component" value="Unassembled WGS sequence"/>
</dbReference>
<accession>A0ABQ6P9K7</accession>
<dbReference type="InterPro" id="IPR036942">
    <property type="entry name" value="Beta-barrel_TonB_sf"/>
</dbReference>
<dbReference type="InterPro" id="IPR037066">
    <property type="entry name" value="Plug_dom_sf"/>
</dbReference>
<name>A0ABQ6P9K7_9SPHN</name>
<keyword evidence="13" id="KW-0675">Receptor</keyword>
<gene>
    <name evidence="13" type="ORF">NUTIK01_22480</name>
</gene>
<feature type="domain" description="TonB-dependent receptor-like beta-barrel" evidence="11">
    <location>
        <begin position="344"/>
        <end position="907"/>
    </location>
</feature>
<dbReference type="InterPro" id="IPR012910">
    <property type="entry name" value="Plug_dom"/>
</dbReference>
<sequence length="949" mass="101807">MTKTFTYYAGAAGMALALASMASPALAQDATPAAPQADAPSADLGADGGAPIIVTGSRIERPDLTASSPVSVISADTMKTVNTVTVEQILQVNPQFASGLGASSNNPGDGSATVDLRGLGSKRTLVLLNGKRLPVYDASGSVDVNQVPTALIKNVQVLTGGASAVYGSDAISGVVNFVLDDKFTGLKLDAGTQVTGYGDGAMYNANLVGGIKLGDRGHLVVAGNYSKREGVKYASRSFANRTLCSDDLTQMCGSSNTTPTAFDIPGAGRQQIQADGTLSSNVAGYNFNPINYAQTPMERYGGMALWNYEVSDHVEMYGWGSYQHVKTVQTLAPTATAGFRFNISQDNPYLTDSERTAFFDQAANPDLRINADGTSAIGIRRRITEIGGRIENHSSTTWQVLNGFRGDFFNTGFKFDTSFQYAQVHKHTLLQNDLSYNALSEALDAVSDGSGGVMCRSATARAAGCVPINLFAYNGINRQALSYVAQNATQDNRTSQLVVEGSLSGDLKFLQSPFASAPAALSVGVDYRRETADTRVSGNYASGDLIYYGQGFDIPNKSYDVKEIYGEFKMPLVQDKPWIQALDIEAGYRYSHYSTSGGVSAFKVGGDYAPVEGLKFRANFQRSVRAPNLYELYLPRTAATGSLQSDPCAGAGVTGSTATMCLAQGVTQNELARGLVPQPTAGQINIFTGGNTALKPEKSNTITVGMVLEPRRIRGLSLTVDYYDIKISNAIVYNSPTTVLDQCFGSNNPANAYCQMIHRNPLDGSLSGDTTVGVDTLYDNVAVMRTRGLDFGLNYHRGSLSGFHYSFGFAGTYVFKNFQQIDGVTYECAGKFGAQCDMPTPKWKHVATFAFGIKNVDLTTRWRLIGGVKEDEYTDIQKSHIPAYHYFDETANIRVNDKFTFSFGVLNMFNTKPPIVGDTSGATSVQGSTYSTVYDVMGRTLFARITADF</sequence>
<evidence type="ECO:0000256" key="6">
    <source>
        <dbReference type="ARBA" id="ARBA00023136"/>
    </source>
</evidence>
<keyword evidence="3 8" id="KW-1134">Transmembrane beta strand</keyword>
<dbReference type="Pfam" id="PF00593">
    <property type="entry name" value="TonB_dep_Rec_b-barrel"/>
    <property type="match status" value="1"/>
</dbReference>
<dbReference type="PANTHER" id="PTHR47234">
    <property type="match status" value="1"/>
</dbReference>
<evidence type="ECO:0000259" key="11">
    <source>
        <dbReference type="Pfam" id="PF00593"/>
    </source>
</evidence>
<keyword evidence="6 8" id="KW-0472">Membrane</keyword>
<evidence type="ECO:0000259" key="12">
    <source>
        <dbReference type="Pfam" id="PF07715"/>
    </source>
</evidence>
<evidence type="ECO:0000256" key="8">
    <source>
        <dbReference type="PROSITE-ProRule" id="PRU01360"/>
    </source>
</evidence>
<evidence type="ECO:0000313" key="13">
    <source>
        <dbReference type="EMBL" id="GMM61471.1"/>
    </source>
</evidence>
<dbReference type="PANTHER" id="PTHR47234:SF2">
    <property type="entry name" value="TONB-DEPENDENT RECEPTOR"/>
    <property type="match status" value="1"/>
</dbReference>
<keyword evidence="10" id="KW-0732">Signal</keyword>
<comment type="subcellular location">
    <subcellularLocation>
        <location evidence="1 8">Cell outer membrane</location>
        <topology evidence="1 8">Multi-pass membrane protein</topology>
    </subcellularLocation>
</comment>
<dbReference type="PROSITE" id="PS52016">
    <property type="entry name" value="TONB_DEPENDENT_REC_3"/>
    <property type="match status" value="1"/>
</dbReference>
<comment type="similarity">
    <text evidence="8 9">Belongs to the TonB-dependent receptor family.</text>
</comment>
<evidence type="ECO:0000256" key="10">
    <source>
        <dbReference type="SAM" id="SignalP"/>
    </source>
</evidence>
<proteinExistence type="inferred from homology"/>
<keyword evidence="5 9" id="KW-0798">TonB box</keyword>